<feature type="transmembrane region" description="Helical" evidence="1">
    <location>
        <begin position="69"/>
        <end position="90"/>
    </location>
</feature>
<comment type="caution">
    <text evidence="2">The sequence shown here is derived from an EMBL/GenBank/DDBJ whole genome shotgun (WGS) entry which is preliminary data.</text>
</comment>
<accession>A0ABN3KHF3</accession>
<proteinExistence type="predicted"/>
<dbReference type="EMBL" id="BAAASZ010000035">
    <property type="protein sequence ID" value="GAA2460030.1"/>
    <property type="molecule type" value="Genomic_DNA"/>
</dbReference>
<keyword evidence="1" id="KW-1133">Transmembrane helix</keyword>
<organism evidence="2 3">
    <name type="scientific">Streptomyces macrosporus</name>
    <dbReference type="NCBI Taxonomy" id="44032"/>
    <lineage>
        <taxon>Bacteria</taxon>
        <taxon>Bacillati</taxon>
        <taxon>Actinomycetota</taxon>
        <taxon>Actinomycetes</taxon>
        <taxon>Kitasatosporales</taxon>
        <taxon>Streptomycetaceae</taxon>
        <taxon>Streptomyces</taxon>
    </lineage>
</organism>
<keyword evidence="1" id="KW-0472">Membrane</keyword>
<name>A0ABN3KHF3_9ACTN</name>
<evidence type="ECO:0000313" key="3">
    <source>
        <dbReference type="Proteomes" id="UP001501638"/>
    </source>
</evidence>
<gene>
    <name evidence="2" type="primary">amaP</name>
    <name evidence="2" type="ORF">GCM10010405_50360</name>
</gene>
<protein>
    <submittedName>
        <fullName evidence="2">Alkaline shock response membrane anchor protein AmaP</fullName>
    </submittedName>
</protein>
<dbReference type="NCBIfam" id="NF033218">
    <property type="entry name" value="anchor_AmaP"/>
    <property type="match status" value="1"/>
</dbReference>
<evidence type="ECO:0000313" key="2">
    <source>
        <dbReference type="EMBL" id="GAA2460030.1"/>
    </source>
</evidence>
<sequence length="202" mass="22133">MGRMLGAVNRILLGLVGLVLLVLGLSVLAGGLDLWRRWDLGPPQQWPLSGPDEVLLDRGTPAWWQEAGWWRRLVAIGVPAVVLLLALWWLEAQLRRHRLDAVLVDSGDGHGALLRAPALEDAVAAEARTLPGVERIDVTLDRRRTGPRARVALVLAPHASPADTLTRLRDGPLEHARASAGLDVLPARIRLRSARHRAERVS</sequence>
<evidence type="ECO:0000256" key="1">
    <source>
        <dbReference type="SAM" id="Phobius"/>
    </source>
</evidence>
<keyword evidence="1" id="KW-0812">Transmembrane</keyword>
<reference evidence="2 3" key="1">
    <citation type="journal article" date="2019" name="Int. J. Syst. Evol. Microbiol.">
        <title>The Global Catalogue of Microorganisms (GCM) 10K type strain sequencing project: providing services to taxonomists for standard genome sequencing and annotation.</title>
        <authorList>
            <consortium name="The Broad Institute Genomics Platform"/>
            <consortium name="The Broad Institute Genome Sequencing Center for Infectious Disease"/>
            <person name="Wu L."/>
            <person name="Ma J."/>
        </authorList>
    </citation>
    <scope>NUCLEOTIDE SEQUENCE [LARGE SCALE GENOMIC DNA]</scope>
    <source>
        <strain evidence="2 3">JCM 6305</strain>
    </source>
</reference>
<keyword evidence="3" id="KW-1185">Reference proteome</keyword>
<dbReference type="Proteomes" id="UP001501638">
    <property type="component" value="Unassembled WGS sequence"/>
</dbReference>